<dbReference type="Pfam" id="PF01381">
    <property type="entry name" value="HTH_3"/>
    <property type="match status" value="1"/>
</dbReference>
<dbReference type="InterPro" id="IPR001387">
    <property type="entry name" value="Cro/C1-type_HTH"/>
</dbReference>
<dbReference type="CDD" id="cd00093">
    <property type="entry name" value="HTH_XRE"/>
    <property type="match status" value="1"/>
</dbReference>
<dbReference type="PANTHER" id="PTHR46630:SF1">
    <property type="entry name" value="TETRATRICOPEPTIDE REPEAT PROTEIN 29"/>
    <property type="match status" value="1"/>
</dbReference>
<reference evidence="8 9" key="1">
    <citation type="submission" date="2020-08" db="EMBL/GenBank/DDBJ databases">
        <title>Genomic Encyclopedia of Type Strains, Phase IV (KMG-IV): sequencing the most valuable type-strain genomes for metagenomic binning, comparative biology and taxonomic classification.</title>
        <authorList>
            <person name="Goeker M."/>
        </authorList>
    </citation>
    <scope>NUCLEOTIDE SEQUENCE [LARGE SCALE GENOMIC DNA]</scope>
    <source>
        <strain evidence="8 9">DSM 103526</strain>
    </source>
</reference>
<dbReference type="InterPro" id="IPR010982">
    <property type="entry name" value="Lambda_DNA-bd_dom_sf"/>
</dbReference>
<sequence length="434" mass="50425">MEILSLGEKIKLHRKRLNMTLKDLAGDRITAAQISHIERDKSYPSQDLLKYFAKRLDVTVDYLVETREAQLKRHCEAILLEAETLVYKENYEKAIAKISSMVELTEKYEVLAIDAKAKYLLGTIYLKSKENVKAARYLEESMRLYTRVGDYEGVILSYLQLGTAYYNKNYFHSALDKFNQAEVVIHKRKMVDKELEFKTYYHISLCYVNLGKGNEAIDYALKAKEIQKQIENSYEYGETLSLLASGHMENGDVEMAMKCLEKALEMYKQSNEKKELALIEDNLGHIYMKTEKYDQALAHLDKAYHLKKEIQDDSLADTILAYANYYIHKKDYDQAHLLISEALEIGEERDEERYKVNALKSKAKIYKEMAENHKAIEIIEEIIELLRKTEMPKELAKSYLELAELFALIGEDHKSVACYQKGVDILKKVFVISF</sequence>
<dbReference type="Gene3D" id="1.10.260.40">
    <property type="entry name" value="lambda repressor-like DNA-binding domains"/>
    <property type="match status" value="1"/>
</dbReference>
<dbReference type="RefSeq" id="WP_184312573.1">
    <property type="nucleotide sequence ID" value="NZ_JACHEN010000032.1"/>
</dbReference>
<dbReference type="PROSITE" id="PS50005">
    <property type="entry name" value="TPR"/>
    <property type="match status" value="1"/>
</dbReference>
<feature type="domain" description="HTH cro/C1-type" evidence="7">
    <location>
        <begin position="10"/>
        <end position="63"/>
    </location>
</feature>
<dbReference type="Pfam" id="PF13424">
    <property type="entry name" value="TPR_12"/>
    <property type="match status" value="2"/>
</dbReference>
<dbReference type="Proteomes" id="UP000579281">
    <property type="component" value="Unassembled WGS sequence"/>
</dbReference>
<feature type="repeat" description="TPR" evidence="6">
    <location>
        <begin position="277"/>
        <end position="310"/>
    </location>
</feature>
<evidence type="ECO:0000256" key="6">
    <source>
        <dbReference type="PROSITE-ProRule" id="PRU00339"/>
    </source>
</evidence>
<evidence type="ECO:0000256" key="1">
    <source>
        <dbReference type="ARBA" id="ARBA00004496"/>
    </source>
</evidence>
<evidence type="ECO:0000256" key="5">
    <source>
        <dbReference type="ARBA" id="ARBA00038253"/>
    </source>
</evidence>
<organism evidence="8 9">
    <name type="scientific">Anaerosolibacter carboniphilus</name>
    <dbReference type="NCBI Taxonomy" id="1417629"/>
    <lineage>
        <taxon>Bacteria</taxon>
        <taxon>Bacillati</taxon>
        <taxon>Bacillota</taxon>
        <taxon>Clostridia</taxon>
        <taxon>Peptostreptococcales</taxon>
        <taxon>Thermotaleaceae</taxon>
        <taxon>Anaerosolibacter</taxon>
    </lineage>
</organism>
<dbReference type="GO" id="GO:0003677">
    <property type="term" value="F:DNA binding"/>
    <property type="evidence" value="ECO:0007669"/>
    <property type="project" value="InterPro"/>
</dbReference>
<evidence type="ECO:0000256" key="2">
    <source>
        <dbReference type="ARBA" id="ARBA00022490"/>
    </source>
</evidence>
<dbReference type="SUPFAM" id="SSF48452">
    <property type="entry name" value="TPR-like"/>
    <property type="match status" value="3"/>
</dbReference>
<dbReference type="SMART" id="SM00530">
    <property type="entry name" value="HTH_XRE"/>
    <property type="match status" value="1"/>
</dbReference>
<dbReference type="InterPro" id="IPR011990">
    <property type="entry name" value="TPR-like_helical_dom_sf"/>
</dbReference>
<dbReference type="InterPro" id="IPR019734">
    <property type="entry name" value="TPR_rpt"/>
</dbReference>
<dbReference type="EMBL" id="JACHEN010000032">
    <property type="protein sequence ID" value="MBB6218075.1"/>
    <property type="molecule type" value="Genomic_DNA"/>
</dbReference>
<keyword evidence="3" id="KW-0677">Repeat</keyword>
<dbReference type="Gene3D" id="1.25.40.10">
    <property type="entry name" value="Tetratricopeptide repeat domain"/>
    <property type="match status" value="2"/>
</dbReference>
<dbReference type="GO" id="GO:0005737">
    <property type="term" value="C:cytoplasm"/>
    <property type="evidence" value="ECO:0007669"/>
    <property type="project" value="UniProtKB-SubCell"/>
</dbReference>
<proteinExistence type="inferred from homology"/>
<name>A0A841L730_9FIRM</name>
<evidence type="ECO:0000256" key="3">
    <source>
        <dbReference type="ARBA" id="ARBA00022737"/>
    </source>
</evidence>
<protein>
    <submittedName>
        <fullName evidence="8">Tetratricopeptide (TPR) repeat protein</fullName>
    </submittedName>
</protein>
<keyword evidence="4 6" id="KW-0802">TPR repeat</keyword>
<evidence type="ECO:0000259" key="7">
    <source>
        <dbReference type="PROSITE" id="PS50943"/>
    </source>
</evidence>
<dbReference type="PANTHER" id="PTHR46630">
    <property type="entry name" value="TETRATRICOPEPTIDE REPEAT PROTEIN 29"/>
    <property type="match status" value="1"/>
</dbReference>
<dbReference type="InterPro" id="IPR051476">
    <property type="entry name" value="Bac_ResReg_Asp_Phosphatase"/>
</dbReference>
<comment type="similarity">
    <text evidence="5">Belongs to the Rap family.</text>
</comment>
<dbReference type="SUPFAM" id="SSF47413">
    <property type="entry name" value="lambda repressor-like DNA-binding domains"/>
    <property type="match status" value="1"/>
</dbReference>
<evidence type="ECO:0000256" key="4">
    <source>
        <dbReference type="ARBA" id="ARBA00022803"/>
    </source>
</evidence>
<comment type="caution">
    <text evidence="8">The sequence shown here is derived from an EMBL/GenBank/DDBJ whole genome shotgun (WGS) entry which is preliminary data.</text>
</comment>
<evidence type="ECO:0000313" key="8">
    <source>
        <dbReference type="EMBL" id="MBB6218075.1"/>
    </source>
</evidence>
<dbReference type="SMART" id="SM00028">
    <property type="entry name" value="TPR"/>
    <property type="match status" value="9"/>
</dbReference>
<dbReference type="AlphaFoldDB" id="A0A841L730"/>
<gene>
    <name evidence="8" type="ORF">HNQ80_004214</name>
</gene>
<accession>A0A841L730</accession>
<comment type="subcellular location">
    <subcellularLocation>
        <location evidence="1">Cytoplasm</location>
    </subcellularLocation>
</comment>
<evidence type="ECO:0000313" key="9">
    <source>
        <dbReference type="Proteomes" id="UP000579281"/>
    </source>
</evidence>
<keyword evidence="9" id="KW-1185">Reference proteome</keyword>
<keyword evidence="2" id="KW-0963">Cytoplasm</keyword>
<dbReference type="PROSITE" id="PS50943">
    <property type="entry name" value="HTH_CROC1"/>
    <property type="match status" value="1"/>
</dbReference>